<dbReference type="EMBL" id="BAABGA010000018">
    <property type="protein sequence ID" value="GAA4449807.1"/>
    <property type="molecule type" value="Genomic_DNA"/>
</dbReference>
<keyword evidence="2" id="KW-0812">Transmembrane</keyword>
<organism evidence="3 4">
    <name type="scientific">Novipirellula rosea</name>
    <dbReference type="NCBI Taxonomy" id="1031540"/>
    <lineage>
        <taxon>Bacteria</taxon>
        <taxon>Pseudomonadati</taxon>
        <taxon>Planctomycetota</taxon>
        <taxon>Planctomycetia</taxon>
        <taxon>Pirellulales</taxon>
        <taxon>Pirellulaceae</taxon>
        <taxon>Novipirellula</taxon>
    </lineage>
</organism>
<reference evidence="4" key="1">
    <citation type="journal article" date="2019" name="Int. J. Syst. Evol. Microbiol.">
        <title>The Global Catalogue of Microorganisms (GCM) 10K type strain sequencing project: providing services to taxonomists for standard genome sequencing and annotation.</title>
        <authorList>
            <consortium name="The Broad Institute Genomics Platform"/>
            <consortium name="The Broad Institute Genome Sequencing Center for Infectious Disease"/>
            <person name="Wu L."/>
            <person name="Ma J."/>
        </authorList>
    </citation>
    <scope>NUCLEOTIDE SEQUENCE [LARGE SCALE GENOMIC DNA]</scope>
    <source>
        <strain evidence="4">JCM 17759</strain>
    </source>
</reference>
<feature type="transmembrane region" description="Helical" evidence="2">
    <location>
        <begin position="135"/>
        <end position="162"/>
    </location>
</feature>
<keyword evidence="2" id="KW-1133">Transmembrane helix</keyword>
<feature type="transmembrane region" description="Helical" evidence="2">
    <location>
        <begin position="190"/>
        <end position="212"/>
    </location>
</feature>
<feature type="transmembrane region" description="Helical" evidence="2">
    <location>
        <begin position="70"/>
        <end position="92"/>
    </location>
</feature>
<proteinExistence type="predicted"/>
<evidence type="ECO:0008006" key="5">
    <source>
        <dbReference type="Google" id="ProtNLM"/>
    </source>
</evidence>
<comment type="caution">
    <text evidence="3">The sequence shown here is derived from an EMBL/GenBank/DDBJ whole genome shotgun (WGS) entry which is preliminary data.</text>
</comment>
<evidence type="ECO:0000256" key="1">
    <source>
        <dbReference type="SAM" id="MobiDB-lite"/>
    </source>
</evidence>
<feature type="compositionally biased region" description="Polar residues" evidence="1">
    <location>
        <begin position="14"/>
        <end position="29"/>
    </location>
</feature>
<dbReference type="RefSeq" id="WP_345320800.1">
    <property type="nucleotide sequence ID" value="NZ_BAABGA010000018.1"/>
</dbReference>
<evidence type="ECO:0000256" key="2">
    <source>
        <dbReference type="SAM" id="Phobius"/>
    </source>
</evidence>
<protein>
    <recommendedName>
        <fullName evidence="5">Yip1 domain protein</fullName>
    </recommendedName>
</protein>
<keyword evidence="4" id="KW-1185">Reference proteome</keyword>
<keyword evidence="2" id="KW-0472">Membrane</keyword>
<accession>A0ABP8MJ31</accession>
<gene>
    <name evidence="3" type="ORF">GCM10023156_14990</name>
</gene>
<evidence type="ECO:0000313" key="4">
    <source>
        <dbReference type="Proteomes" id="UP001500840"/>
    </source>
</evidence>
<sequence length="214" mass="22963">MSNHDDVNPFARPSASNQTIESSQTASSPVANPYVPTAHIGPVQSVIGDDVESVRRYYLSHEASVKSIGILYMLGAIFMVPAGFFLMLALLIPSEEALAPRIAAGAVGFAYFSLGLLQGFTAVGLRRLRPWARIVAIVFSVIGLLAIPLGTIISAFILYLLLSEKGKMVFSPGYQQVVAQTPHIKYKTSIIVWIFLGLLIALITFGVIVAVIGS</sequence>
<name>A0ABP8MJ31_9BACT</name>
<feature type="transmembrane region" description="Helical" evidence="2">
    <location>
        <begin position="98"/>
        <end position="123"/>
    </location>
</feature>
<feature type="region of interest" description="Disordered" evidence="1">
    <location>
        <begin position="1"/>
        <end position="29"/>
    </location>
</feature>
<evidence type="ECO:0000313" key="3">
    <source>
        <dbReference type="EMBL" id="GAA4449807.1"/>
    </source>
</evidence>
<dbReference type="Proteomes" id="UP001500840">
    <property type="component" value="Unassembled WGS sequence"/>
</dbReference>